<name>A0A8J5EWZ7_ZINOF</name>
<dbReference type="PRINTS" id="PR00380">
    <property type="entry name" value="KINESINHEAVY"/>
</dbReference>
<feature type="binding site" evidence="7">
    <location>
        <begin position="110"/>
        <end position="117"/>
    </location>
    <ligand>
        <name>ATP</name>
        <dbReference type="ChEBI" id="CHEBI:30616"/>
    </ligand>
</feature>
<dbReference type="Gene3D" id="3.40.850.10">
    <property type="entry name" value="Kinesin motor domain"/>
    <property type="match status" value="1"/>
</dbReference>
<dbReference type="CDD" id="cd01374">
    <property type="entry name" value="KISc_CENP_E"/>
    <property type="match status" value="1"/>
</dbReference>
<feature type="coiled-coil region" evidence="9">
    <location>
        <begin position="363"/>
        <end position="426"/>
    </location>
</feature>
<dbReference type="InterPro" id="IPR001752">
    <property type="entry name" value="Kinesin_motor_dom"/>
</dbReference>
<dbReference type="PROSITE" id="PS50067">
    <property type="entry name" value="KINESIN_MOTOR_2"/>
    <property type="match status" value="1"/>
</dbReference>
<dbReference type="InterPro" id="IPR019821">
    <property type="entry name" value="Kinesin_motor_CS"/>
</dbReference>
<evidence type="ECO:0000256" key="2">
    <source>
        <dbReference type="ARBA" id="ARBA00022701"/>
    </source>
</evidence>
<keyword evidence="3 7" id="KW-0547">Nucleotide-binding</keyword>
<dbReference type="Pfam" id="PF11995">
    <property type="entry name" value="DUF3490"/>
    <property type="match status" value="1"/>
</dbReference>
<keyword evidence="2 8" id="KW-0493">Microtubule</keyword>
<evidence type="ECO:0000259" key="10">
    <source>
        <dbReference type="PROSITE" id="PS50067"/>
    </source>
</evidence>
<dbReference type="GO" id="GO:0008017">
    <property type="term" value="F:microtubule binding"/>
    <property type="evidence" value="ECO:0007669"/>
    <property type="project" value="InterPro"/>
</dbReference>
<dbReference type="InterPro" id="IPR021881">
    <property type="entry name" value="NACK_C"/>
</dbReference>
<keyword evidence="12" id="KW-1185">Reference proteome</keyword>
<dbReference type="PANTHER" id="PTHR47968:SF18">
    <property type="entry name" value="KINESIN-LIKE PROTEIN KIN-7F"/>
    <property type="match status" value="1"/>
</dbReference>
<dbReference type="SUPFAM" id="SSF52540">
    <property type="entry name" value="P-loop containing nucleoside triphosphate hydrolases"/>
    <property type="match status" value="1"/>
</dbReference>
<evidence type="ECO:0000256" key="6">
    <source>
        <dbReference type="ARBA" id="ARBA00023175"/>
    </source>
</evidence>
<evidence type="ECO:0000256" key="9">
    <source>
        <dbReference type="SAM" id="Coils"/>
    </source>
</evidence>
<dbReference type="GO" id="GO:0007018">
    <property type="term" value="P:microtubule-based movement"/>
    <property type="evidence" value="ECO:0007669"/>
    <property type="project" value="InterPro"/>
</dbReference>
<evidence type="ECO:0000256" key="8">
    <source>
        <dbReference type="RuleBase" id="RU000394"/>
    </source>
</evidence>
<organism evidence="11 12">
    <name type="scientific">Zingiber officinale</name>
    <name type="common">Ginger</name>
    <name type="synonym">Amomum zingiber</name>
    <dbReference type="NCBI Taxonomy" id="94328"/>
    <lineage>
        <taxon>Eukaryota</taxon>
        <taxon>Viridiplantae</taxon>
        <taxon>Streptophyta</taxon>
        <taxon>Embryophyta</taxon>
        <taxon>Tracheophyta</taxon>
        <taxon>Spermatophyta</taxon>
        <taxon>Magnoliopsida</taxon>
        <taxon>Liliopsida</taxon>
        <taxon>Zingiberales</taxon>
        <taxon>Zingiberaceae</taxon>
        <taxon>Zingiber</taxon>
    </lineage>
</organism>
<dbReference type="GO" id="GO:0005524">
    <property type="term" value="F:ATP binding"/>
    <property type="evidence" value="ECO:0007669"/>
    <property type="project" value="UniProtKB-UniRule"/>
</dbReference>
<dbReference type="AlphaFoldDB" id="A0A8J5EWZ7"/>
<dbReference type="PROSITE" id="PS00411">
    <property type="entry name" value="KINESIN_MOTOR_1"/>
    <property type="match status" value="1"/>
</dbReference>
<dbReference type="GO" id="GO:0003777">
    <property type="term" value="F:microtubule motor activity"/>
    <property type="evidence" value="ECO:0007669"/>
    <property type="project" value="InterPro"/>
</dbReference>
<keyword evidence="5 9" id="KW-0175">Coiled coil</keyword>
<evidence type="ECO:0000256" key="7">
    <source>
        <dbReference type="PROSITE-ProRule" id="PRU00283"/>
    </source>
</evidence>
<dbReference type="InterPro" id="IPR036961">
    <property type="entry name" value="Kinesin_motor_dom_sf"/>
</dbReference>
<feature type="domain" description="Kinesin motor" evidence="10">
    <location>
        <begin position="24"/>
        <end position="347"/>
    </location>
</feature>
<sequence length="927" mass="104927">MSLSLVNPIAQDCEMGSEEMAEEKFLVSVRLRPINAKEIEKNDPADWDCVDGTSVVFKPYLPERSLYPSSYTFDRVFGCECDTRQVYDEGAKEVALSVLHGINASIFAYGQTSSGKTYTMCGITAHTVDDIYEYIRRHGDREYVLKFSAIEIYNEAVRDLLIADSLPLRLLDDPERGTVVDKLTEETLRDQWHLNDLLAICAAQRQVGETSLNEMSSRSHQILRLTVQSTAREFTSKDSSSTLLASVNFVDLAGSERAASQVSSASNRIKEGCHINRSLLTLGTVIRKLSKGRSGHIPFRDSKLTRILQPYLGGNARTAIICTMSPARSHIEQSRNTLLFASCAKQVVTNAKVNVVMSDKAFMKHLQREISRLENELRHAGFSTPNDHSDVLQDKDAQIKKMECKIKELMLQRDFAQSRLNDLLQAVVDEHSRQWEESTQASYLHARSNSDDTFSISGLSGIDYQNPHIGNLRCNAQVQVNKFSYHEPLDDQLPPSRTISNPALNELTLHQTKEGIIEEDSEEHCKEVRCVEIHALSDGRANEFNPLNAEREGLVSPAEDTLEKFSPQYAGCIDCVNRTDENLNKLGADEFSQSNPVKKVINTRESILTRSNSCMASLMNNSVFSLLEDADQDHETTPKFLSKGISGMPKGVGCRLSIFSDRIEEFKASEKMLLSNMAKTADVDEIVQKEIDANVISTEVKNVVDGNNEQPFFADQETQRHQLETIGSEEKQKDGLNAIPCSPESPLQWQLEFLRKQEEIIQLWHTCHVSLVHRSCFFLLFKGDTTDSFYMEVECRRLSLLKNIFSHRNASGIVAEDGSRLNPSSSMRYLRQERYRLCKLIGKVFSPQERESLYAKWGISLNSKKRRIQLSQLMWTETDIEHVKESASLVAKLVGFVEQGEETMKEMFGLNFAVQQTHRRSFSWMQW</sequence>
<dbReference type="FunFam" id="3.40.850.10:FF:000016">
    <property type="entry name" value="Kinesin-like protein"/>
    <property type="match status" value="1"/>
</dbReference>
<keyword evidence="4 7" id="KW-0067">ATP-binding</keyword>
<dbReference type="Proteomes" id="UP000734854">
    <property type="component" value="Unassembled WGS sequence"/>
</dbReference>
<dbReference type="GO" id="GO:0005874">
    <property type="term" value="C:microtubule"/>
    <property type="evidence" value="ECO:0007669"/>
    <property type="project" value="UniProtKB-KW"/>
</dbReference>
<evidence type="ECO:0000256" key="3">
    <source>
        <dbReference type="ARBA" id="ARBA00022741"/>
    </source>
</evidence>
<dbReference type="EMBL" id="JACMSC010000018">
    <property type="protein sequence ID" value="KAG6475386.1"/>
    <property type="molecule type" value="Genomic_DNA"/>
</dbReference>
<evidence type="ECO:0000256" key="1">
    <source>
        <dbReference type="ARBA" id="ARBA00007310"/>
    </source>
</evidence>
<dbReference type="InterPro" id="IPR027640">
    <property type="entry name" value="Kinesin-like_fam"/>
</dbReference>
<evidence type="ECO:0000256" key="4">
    <source>
        <dbReference type="ARBA" id="ARBA00022840"/>
    </source>
</evidence>
<dbReference type="InterPro" id="IPR027417">
    <property type="entry name" value="P-loop_NTPase"/>
</dbReference>
<gene>
    <name evidence="11" type="ORF">ZIOFF_064604</name>
</gene>
<keyword evidence="6 7" id="KW-0505">Motor protein</keyword>
<accession>A0A8J5EWZ7</accession>
<protein>
    <recommendedName>
        <fullName evidence="8">Kinesin-like protein</fullName>
    </recommendedName>
</protein>
<evidence type="ECO:0000256" key="5">
    <source>
        <dbReference type="ARBA" id="ARBA00023054"/>
    </source>
</evidence>
<dbReference type="PANTHER" id="PTHR47968">
    <property type="entry name" value="CENTROMERE PROTEIN E"/>
    <property type="match status" value="1"/>
</dbReference>
<comment type="caution">
    <text evidence="11">The sequence shown here is derived from an EMBL/GenBank/DDBJ whole genome shotgun (WGS) entry which is preliminary data.</text>
</comment>
<comment type="similarity">
    <text evidence="1">Belongs to the TRAFAC class myosin-kinesin ATPase superfamily. Kinesin family. KIN-7 subfamily.</text>
</comment>
<dbReference type="Pfam" id="PF00225">
    <property type="entry name" value="Kinesin"/>
    <property type="match status" value="1"/>
</dbReference>
<evidence type="ECO:0000313" key="12">
    <source>
        <dbReference type="Proteomes" id="UP000734854"/>
    </source>
</evidence>
<reference evidence="11 12" key="1">
    <citation type="submission" date="2020-08" db="EMBL/GenBank/DDBJ databases">
        <title>Plant Genome Project.</title>
        <authorList>
            <person name="Zhang R.-G."/>
        </authorList>
    </citation>
    <scope>NUCLEOTIDE SEQUENCE [LARGE SCALE GENOMIC DNA]</scope>
    <source>
        <tissue evidence="11">Rhizome</tissue>
    </source>
</reference>
<evidence type="ECO:0000313" key="11">
    <source>
        <dbReference type="EMBL" id="KAG6475386.1"/>
    </source>
</evidence>
<proteinExistence type="inferred from homology"/>
<dbReference type="SMART" id="SM00129">
    <property type="entry name" value="KISc"/>
    <property type="match status" value="1"/>
</dbReference>